<keyword evidence="4" id="KW-1185">Reference proteome</keyword>
<evidence type="ECO:0000256" key="2">
    <source>
        <dbReference type="SAM" id="SignalP"/>
    </source>
</evidence>
<comment type="caution">
    <text evidence="3">The sequence shown here is derived from an EMBL/GenBank/DDBJ whole genome shotgun (WGS) entry which is preliminary data.</text>
</comment>
<dbReference type="EMBL" id="QAPG01000328">
    <property type="protein sequence ID" value="TDZ29031.1"/>
    <property type="molecule type" value="Genomic_DNA"/>
</dbReference>
<feature type="chain" id="PRO_5020281406" evidence="2">
    <location>
        <begin position="24"/>
        <end position="69"/>
    </location>
</feature>
<dbReference type="Proteomes" id="UP000295083">
    <property type="component" value="Unassembled WGS sequence"/>
</dbReference>
<reference evidence="3 4" key="1">
    <citation type="submission" date="2018-11" db="EMBL/GenBank/DDBJ databases">
        <title>Genome sequence and assembly of Colletotrichum spinosum.</title>
        <authorList>
            <person name="Gan P."/>
            <person name="Shirasu K."/>
        </authorList>
    </citation>
    <scope>NUCLEOTIDE SEQUENCE [LARGE SCALE GENOMIC DNA]</scope>
    <source>
        <strain evidence="3 4">CBS 515.97</strain>
    </source>
</reference>
<keyword evidence="1" id="KW-0812">Transmembrane</keyword>
<protein>
    <submittedName>
        <fullName evidence="3">Uncharacterized protein</fullName>
    </submittedName>
</protein>
<name>A0A4R8PTG0_9PEZI</name>
<proteinExistence type="predicted"/>
<sequence>MHLSNTAVFLGSTLLAVSAIASAEPAAVPVFFVPISSSVKRSDASGALPGPALGAALALTVMIGVNELL</sequence>
<dbReference type="AlphaFoldDB" id="A0A4R8PTG0"/>
<feature type="signal peptide" evidence="2">
    <location>
        <begin position="1"/>
        <end position="23"/>
    </location>
</feature>
<accession>A0A4R8PTG0</accession>
<keyword evidence="1" id="KW-0472">Membrane</keyword>
<evidence type="ECO:0000256" key="1">
    <source>
        <dbReference type="SAM" id="Phobius"/>
    </source>
</evidence>
<evidence type="ECO:0000313" key="4">
    <source>
        <dbReference type="Proteomes" id="UP000295083"/>
    </source>
</evidence>
<keyword evidence="1" id="KW-1133">Transmembrane helix</keyword>
<organism evidence="3 4">
    <name type="scientific">Colletotrichum spinosum</name>
    <dbReference type="NCBI Taxonomy" id="1347390"/>
    <lineage>
        <taxon>Eukaryota</taxon>
        <taxon>Fungi</taxon>
        <taxon>Dikarya</taxon>
        <taxon>Ascomycota</taxon>
        <taxon>Pezizomycotina</taxon>
        <taxon>Sordariomycetes</taxon>
        <taxon>Hypocreomycetidae</taxon>
        <taxon>Glomerellales</taxon>
        <taxon>Glomerellaceae</taxon>
        <taxon>Colletotrichum</taxon>
        <taxon>Colletotrichum orbiculare species complex</taxon>
    </lineage>
</organism>
<gene>
    <name evidence="3" type="ORF">C8035_v004575</name>
</gene>
<evidence type="ECO:0000313" key="3">
    <source>
        <dbReference type="EMBL" id="TDZ29031.1"/>
    </source>
</evidence>
<keyword evidence="2" id="KW-0732">Signal</keyword>
<feature type="transmembrane region" description="Helical" evidence="1">
    <location>
        <begin position="47"/>
        <end position="65"/>
    </location>
</feature>